<evidence type="ECO:0000313" key="8">
    <source>
        <dbReference type="EMBL" id="OUQ33752.1"/>
    </source>
</evidence>
<organism evidence="8 9">
    <name type="scientific">Massilimicrobiota timonensis</name>
    <dbReference type="NCBI Taxonomy" id="1776392"/>
    <lineage>
        <taxon>Bacteria</taxon>
        <taxon>Bacillati</taxon>
        <taxon>Bacillota</taxon>
        <taxon>Erysipelotrichia</taxon>
        <taxon>Erysipelotrichales</taxon>
        <taxon>Erysipelotrichaceae</taxon>
        <taxon>Massilimicrobiota</taxon>
    </lineage>
</organism>
<keyword evidence="4" id="KW-0808">Transferase</keyword>
<dbReference type="InterPro" id="IPR043148">
    <property type="entry name" value="TagF_C"/>
</dbReference>
<keyword evidence="6 7" id="KW-0472">Membrane</keyword>
<evidence type="ECO:0000256" key="4">
    <source>
        <dbReference type="ARBA" id="ARBA00022679"/>
    </source>
</evidence>
<dbReference type="RefSeq" id="WP_087358582.1">
    <property type="nucleotide sequence ID" value="NZ_NFLJ01000025.1"/>
</dbReference>
<evidence type="ECO:0000256" key="3">
    <source>
        <dbReference type="ARBA" id="ARBA00022475"/>
    </source>
</evidence>
<dbReference type="InterPro" id="IPR007554">
    <property type="entry name" value="Glycerophosphate_synth"/>
</dbReference>
<dbReference type="InterPro" id="IPR051612">
    <property type="entry name" value="Teichoic_Acid_Biosynth"/>
</dbReference>
<evidence type="ECO:0000313" key="9">
    <source>
        <dbReference type="Proteomes" id="UP000195305"/>
    </source>
</evidence>
<evidence type="ECO:0000256" key="2">
    <source>
        <dbReference type="ARBA" id="ARBA00010488"/>
    </source>
</evidence>
<dbReference type="GO" id="GO:0005886">
    <property type="term" value="C:plasma membrane"/>
    <property type="evidence" value="ECO:0007669"/>
    <property type="project" value="UniProtKB-SubCell"/>
</dbReference>
<dbReference type="EMBL" id="NFLJ01000025">
    <property type="protein sequence ID" value="OUQ33752.1"/>
    <property type="molecule type" value="Genomic_DNA"/>
</dbReference>
<keyword evidence="3" id="KW-1003">Cell membrane</keyword>
<keyword evidence="7" id="KW-0812">Transmembrane</keyword>
<sequence length="386" mass="45828">MKKIKRKIKILICIILNRIFILIFPLQKNKVTFLSDVRKVMGGNLECVYEYLDDCQYKKIIALKGDHRDKRGFIKKIKLIYHLSTSHYILLDDLSRECNYLKVRKNQEVVQLWHGAGAFKKFGWSRSNTGEDVGPIHKGYRTYTKAIVSSDDIRSCYAEAFHMDISKIKATGFPRTDMFFNDQYKENIKKSFYQRHPRYQGKKIILFAPTYRGAPVSKATYDFSKIDFQQIYETFHEDYICILKWHPALYNNIQRGYVEIPDLSQYNHFYKDFSNYRDINDLLIVSDILITDYSSVIFDYYFTHKPIIYFAYDLDEYTGYGGRGLYFDFYDYVYGAIATTTSQLIEDIQKREMYDEKRQVFYQKFLSACDGQSTKKSCEWIFKESA</sequence>
<name>A0A1Y4SXT8_9FIRM</name>
<dbReference type="GO" id="GO:0047355">
    <property type="term" value="F:CDP-glycerol glycerophosphotransferase activity"/>
    <property type="evidence" value="ECO:0007669"/>
    <property type="project" value="InterPro"/>
</dbReference>
<evidence type="ECO:0008006" key="10">
    <source>
        <dbReference type="Google" id="ProtNLM"/>
    </source>
</evidence>
<keyword evidence="9" id="KW-1185">Reference proteome</keyword>
<dbReference type="Proteomes" id="UP000195305">
    <property type="component" value="Unassembled WGS sequence"/>
</dbReference>
<feature type="transmembrane region" description="Helical" evidence="7">
    <location>
        <begin position="7"/>
        <end position="26"/>
    </location>
</feature>
<comment type="subcellular location">
    <subcellularLocation>
        <location evidence="1">Cell membrane</location>
        <topology evidence="1">Peripheral membrane protein</topology>
    </subcellularLocation>
</comment>
<dbReference type="Gene3D" id="3.40.50.12580">
    <property type="match status" value="1"/>
</dbReference>
<dbReference type="PANTHER" id="PTHR37316:SF2">
    <property type="entry name" value="TEICHOIC ACID RIBITOL-PHOSPHATE POLYMERASE TARK"/>
    <property type="match status" value="1"/>
</dbReference>
<dbReference type="SUPFAM" id="SSF53756">
    <property type="entry name" value="UDP-Glycosyltransferase/glycogen phosphorylase"/>
    <property type="match status" value="1"/>
</dbReference>
<protein>
    <recommendedName>
        <fullName evidence="10">CDP-glycerol--glycerophosphate glycerophosphotransferase</fullName>
    </recommendedName>
</protein>
<dbReference type="GO" id="GO:0019350">
    <property type="term" value="P:teichoic acid biosynthetic process"/>
    <property type="evidence" value="ECO:0007669"/>
    <property type="project" value="UniProtKB-KW"/>
</dbReference>
<gene>
    <name evidence="8" type="ORF">B5E75_09160</name>
</gene>
<evidence type="ECO:0000256" key="6">
    <source>
        <dbReference type="ARBA" id="ARBA00023136"/>
    </source>
</evidence>
<keyword evidence="5" id="KW-0777">Teichoic acid biosynthesis</keyword>
<evidence type="ECO:0000256" key="1">
    <source>
        <dbReference type="ARBA" id="ARBA00004202"/>
    </source>
</evidence>
<evidence type="ECO:0000256" key="7">
    <source>
        <dbReference type="SAM" id="Phobius"/>
    </source>
</evidence>
<dbReference type="OrthoDB" id="396512at2"/>
<evidence type="ECO:0000256" key="5">
    <source>
        <dbReference type="ARBA" id="ARBA00022944"/>
    </source>
</evidence>
<dbReference type="PANTHER" id="PTHR37316">
    <property type="entry name" value="TEICHOIC ACID GLYCEROL-PHOSPHATE PRIMASE"/>
    <property type="match status" value="1"/>
</dbReference>
<keyword evidence="7" id="KW-1133">Transmembrane helix</keyword>
<dbReference type="Gene3D" id="3.40.50.11820">
    <property type="match status" value="1"/>
</dbReference>
<proteinExistence type="inferred from homology"/>
<dbReference type="Pfam" id="PF04464">
    <property type="entry name" value="Glyphos_transf"/>
    <property type="match status" value="1"/>
</dbReference>
<dbReference type="InterPro" id="IPR043149">
    <property type="entry name" value="TagF_N"/>
</dbReference>
<comment type="caution">
    <text evidence="8">The sequence shown here is derived from an EMBL/GenBank/DDBJ whole genome shotgun (WGS) entry which is preliminary data.</text>
</comment>
<accession>A0A1Y4SXT8</accession>
<reference evidence="8 9" key="1">
    <citation type="journal article" date="2018" name="BMC Genomics">
        <title>Whole genome sequencing and function prediction of 133 gut anaerobes isolated from chicken caecum in pure cultures.</title>
        <authorList>
            <person name="Medvecky M."/>
            <person name="Cejkova D."/>
            <person name="Polansky O."/>
            <person name="Karasova D."/>
            <person name="Kubasova T."/>
            <person name="Cizek A."/>
            <person name="Rychlik I."/>
        </authorList>
    </citation>
    <scope>NUCLEOTIDE SEQUENCE [LARGE SCALE GENOMIC DNA]</scope>
    <source>
        <strain evidence="8 9">An13</strain>
    </source>
</reference>
<comment type="similarity">
    <text evidence="2">Belongs to the CDP-glycerol glycerophosphotransferase family.</text>
</comment>
<dbReference type="AlphaFoldDB" id="A0A1Y4SXT8"/>